<dbReference type="AlphaFoldDB" id="A0A4P7QFQ2"/>
<dbReference type="InterPro" id="IPR015421">
    <property type="entry name" value="PyrdxlP-dep_Trfase_major"/>
</dbReference>
<keyword evidence="3" id="KW-1185">Reference proteome</keyword>
<dbReference type="GO" id="GO:0008483">
    <property type="term" value="F:transaminase activity"/>
    <property type="evidence" value="ECO:0007669"/>
    <property type="project" value="UniProtKB-KW"/>
</dbReference>
<name>A0A4P7QFQ2_9CORY</name>
<dbReference type="RefSeq" id="WP_136140337.1">
    <property type="nucleotide sequence ID" value="NZ_CP039247.1"/>
</dbReference>
<dbReference type="InterPro" id="IPR015422">
    <property type="entry name" value="PyrdxlP-dep_Trfase_small"/>
</dbReference>
<dbReference type="PANTHER" id="PTHR43586:SF21">
    <property type="entry name" value="PYRIDOXAL PHOSPHATE (PLP)-DEPENDENT ASPARTATE AMINOTRANSFERASE SUPERFAMILY"/>
    <property type="match status" value="1"/>
</dbReference>
<dbReference type="SUPFAM" id="SSF53383">
    <property type="entry name" value="PLP-dependent transferases"/>
    <property type="match status" value="1"/>
</dbReference>
<dbReference type="PANTHER" id="PTHR43586">
    <property type="entry name" value="CYSTEINE DESULFURASE"/>
    <property type="match status" value="1"/>
</dbReference>
<dbReference type="Gene3D" id="3.40.640.10">
    <property type="entry name" value="Type I PLP-dependent aspartate aminotransferase-like (Major domain)"/>
    <property type="match status" value="1"/>
</dbReference>
<evidence type="ECO:0000313" key="3">
    <source>
        <dbReference type="Proteomes" id="UP000296352"/>
    </source>
</evidence>
<reference evidence="2 3" key="1">
    <citation type="submission" date="2019-04" db="EMBL/GenBank/DDBJ databases">
        <title>Corynebacterium endometrii sp. nov., isolated from the uterus of a cow with endometritis.</title>
        <authorList>
            <person name="Ballas P."/>
            <person name="Ruckert C."/>
            <person name="Wagener K."/>
            <person name="Drillich M."/>
            <person name="Kaempfer P."/>
            <person name="Busse H.-J."/>
            <person name="Ehling-Schulz M."/>
        </authorList>
    </citation>
    <scope>NUCLEOTIDE SEQUENCE [LARGE SCALE GENOMIC DNA]</scope>
    <source>
        <strain evidence="2 3">LMM-1653</strain>
    </source>
</reference>
<dbReference type="Gene3D" id="3.90.1150.10">
    <property type="entry name" value="Aspartate Aminotransferase, domain 1"/>
    <property type="match status" value="1"/>
</dbReference>
<dbReference type="InterPro" id="IPR015424">
    <property type="entry name" value="PyrdxlP-dep_Trfase"/>
</dbReference>
<dbReference type="Proteomes" id="UP000296352">
    <property type="component" value="Chromosome"/>
</dbReference>
<keyword evidence="2" id="KW-0808">Transferase</keyword>
<sequence length="405" mass="42363">MSFDVPSVRGLYTGLSDGWTYLNAHDTPQIAERVSAGVARAFRTAAAVAPQDMDGGHHAQRPAPGRLEGAAFTDAARIAVADLLSVSADRVILGPNLPALYQALMRAMKPLLKKSSVVLSRVDDPELAQSLAFGCADVRWAQPDLGTGELPAFQFRELVDGSTRLVAFSAAHDLLGTVAPVGDIIDLVRSRSRAWTLVDVSALASVRPVNFDELGAHIAGVDLGALGGPQMAALVLRDTAMFNRLEPGHLSERYLSAGLAGGVGPLVDHMAALGLGGDARGSRRNRLAESMANLAAYMERLGDELFLLMGSLPAVHIVGVTGEAAAGAAMADRLPRLSFVVSGVPAETVHQRLFDNGLVTTLTPVTPLLEEMGVAEAGGAVTVSLSPFNTSQDIENLVRVVASLA</sequence>
<keyword evidence="2" id="KW-0032">Aminotransferase</keyword>
<protein>
    <submittedName>
        <fullName evidence="2">Aminotransferase class-V</fullName>
    </submittedName>
</protein>
<dbReference type="InterPro" id="IPR000192">
    <property type="entry name" value="Aminotrans_V_dom"/>
</dbReference>
<dbReference type="EMBL" id="CP039247">
    <property type="protein sequence ID" value="QCB27467.1"/>
    <property type="molecule type" value="Genomic_DNA"/>
</dbReference>
<dbReference type="KEGG" id="cee:CENDO_00785"/>
<proteinExistence type="predicted"/>
<evidence type="ECO:0000259" key="1">
    <source>
        <dbReference type="Pfam" id="PF00266"/>
    </source>
</evidence>
<accession>A0A4P7QFQ2</accession>
<dbReference type="Pfam" id="PF00266">
    <property type="entry name" value="Aminotran_5"/>
    <property type="match status" value="1"/>
</dbReference>
<evidence type="ECO:0000313" key="2">
    <source>
        <dbReference type="EMBL" id="QCB27467.1"/>
    </source>
</evidence>
<gene>
    <name evidence="2" type="ORF">CENDO_00785</name>
</gene>
<feature type="domain" description="Aminotransferase class V" evidence="1">
    <location>
        <begin position="75"/>
        <end position="216"/>
    </location>
</feature>
<organism evidence="2 3">
    <name type="scientific">Corynebacterium endometrii</name>
    <dbReference type="NCBI Taxonomy" id="2488819"/>
    <lineage>
        <taxon>Bacteria</taxon>
        <taxon>Bacillati</taxon>
        <taxon>Actinomycetota</taxon>
        <taxon>Actinomycetes</taxon>
        <taxon>Mycobacteriales</taxon>
        <taxon>Corynebacteriaceae</taxon>
        <taxon>Corynebacterium</taxon>
    </lineage>
</organism>
<dbReference type="OrthoDB" id="7592443at2"/>